<dbReference type="InterPro" id="IPR018639">
    <property type="entry name" value="DUF2062"/>
</dbReference>
<feature type="transmembrane region" description="Helical" evidence="1">
    <location>
        <begin position="21"/>
        <end position="45"/>
    </location>
</feature>
<reference evidence="3" key="2">
    <citation type="journal article" date="2023" name="Microbiome">
        <title>Synthase-selected sorting approach identifies a beta-lactone synthase in a nudibranch symbiotic bacterium.</title>
        <authorList>
            <person name="Dzunkova M."/>
            <person name="La Clair J.J."/>
            <person name="Tyml T."/>
            <person name="Doud D."/>
            <person name="Schulz F."/>
            <person name="Piquer-Esteban S."/>
            <person name="Porcel Sanchis D."/>
            <person name="Osborn A."/>
            <person name="Robinson D."/>
            <person name="Louie K.B."/>
            <person name="Bowen B.P."/>
            <person name="Bowers R.M."/>
            <person name="Lee J."/>
            <person name="Arnau V."/>
            <person name="Diaz-Villanueva W."/>
            <person name="Stepanauskas R."/>
            <person name="Gosliner T."/>
            <person name="Date S.V."/>
            <person name="Northen T.R."/>
            <person name="Cheng J.F."/>
            <person name="Burkart M.D."/>
            <person name="Woyke T."/>
        </authorList>
    </citation>
    <scope>NUCLEOTIDE SEQUENCE</scope>
    <source>
        <strain evidence="3">Df01</strain>
    </source>
</reference>
<evidence type="ECO:0000259" key="2">
    <source>
        <dbReference type="Pfam" id="PF09835"/>
    </source>
</evidence>
<dbReference type="Pfam" id="PF09835">
    <property type="entry name" value="DUF2062"/>
    <property type="match status" value="1"/>
</dbReference>
<feature type="transmembrane region" description="Helical" evidence="1">
    <location>
        <begin position="85"/>
        <end position="104"/>
    </location>
</feature>
<keyword evidence="1" id="KW-0472">Membrane</keyword>
<keyword evidence="1" id="KW-1133">Transmembrane helix</keyword>
<comment type="caution">
    <text evidence="3">The sequence shown here is derived from an EMBL/GenBank/DDBJ whole genome shotgun (WGS) entry which is preliminary data.</text>
</comment>
<sequence>MFFSRSFFRSLRYRIRQNERLLILKVRAAPYSLLAKMAAAKTLAFDAQSISRGLAVGMFWCFVPIPLQMFPAMFFCWLGRANIPVAIISVWISNPLTYVPIFYFEYQIGQWLLDSDADSVTWDGFSHYLQDGDVWSSSWEFLSHIIHPLMQGAIVLSTFMAIIGYVSGLLLFRFLAKKKSHATNPR</sequence>
<protein>
    <submittedName>
        <fullName evidence="3">DUF2062 domain-containing protein</fullName>
    </submittedName>
</protein>
<dbReference type="EMBL" id="JANQAO010000002">
    <property type="protein sequence ID" value="MDM5147494.1"/>
    <property type="molecule type" value="Genomic_DNA"/>
</dbReference>
<gene>
    <name evidence="3" type="ORF">NQX30_03800</name>
</gene>
<proteinExistence type="predicted"/>
<accession>A0ABT7QLB2</accession>
<evidence type="ECO:0000313" key="3">
    <source>
        <dbReference type="EMBL" id="MDM5147494.1"/>
    </source>
</evidence>
<dbReference type="PANTHER" id="PTHR40547">
    <property type="entry name" value="SLL0298 PROTEIN"/>
    <property type="match status" value="1"/>
</dbReference>
<reference evidence="3" key="1">
    <citation type="submission" date="2022-08" db="EMBL/GenBank/DDBJ databases">
        <authorList>
            <person name="Dzunkova M."/>
            <person name="La Clair J."/>
            <person name="Tyml T."/>
            <person name="Doud D."/>
            <person name="Schulz F."/>
            <person name="Piquer S."/>
            <person name="Porcel Sanchis D."/>
            <person name="Osborn A."/>
            <person name="Robinson D."/>
            <person name="Louie K.B."/>
            <person name="Bowen B.P."/>
            <person name="Bowers R."/>
            <person name="Lee J."/>
            <person name="Arnau Llombart V."/>
            <person name="Diaz Villanueva W."/>
            <person name="Gosliner T."/>
            <person name="Northen T."/>
            <person name="Cheng J.-F."/>
            <person name="Burkart M.D."/>
            <person name="Woyke T."/>
        </authorList>
    </citation>
    <scope>NUCLEOTIDE SEQUENCE</scope>
    <source>
        <strain evidence="3">Df01</strain>
    </source>
</reference>
<dbReference type="PANTHER" id="PTHR40547:SF1">
    <property type="entry name" value="SLL0298 PROTEIN"/>
    <property type="match status" value="1"/>
</dbReference>
<evidence type="ECO:0000256" key="1">
    <source>
        <dbReference type="SAM" id="Phobius"/>
    </source>
</evidence>
<dbReference type="Proteomes" id="UP001168167">
    <property type="component" value="Unassembled WGS sequence"/>
</dbReference>
<feature type="transmembrane region" description="Helical" evidence="1">
    <location>
        <begin position="57"/>
        <end position="78"/>
    </location>
</feature>
<evidence type="ECO:0000313" key="4">
    <source>
        <dbReference type="Proteomes" id="UP001168167"/>
    </source>
</evidence>
<feature type="domain" description="DUF2062" evidence="2">
    <location>
        <begin position="43"/>
        <end position="179"/>
    </location>
</feature>
<feature type="transmembrane region" description="Helical" evidence="1">
    <location>
        <begin position="149"/>
        <end position="176"/>
    </location>
</feature>
<keyword evidence="4" id="KW-1185">Reference proteome</keyword>
<name>A0ABT7QLB2_9GAMM</name>
<organism evidence="3 4">
    <name type="scientific">Candidatus Doriopsillibacter californiensis</name>
    <dbReference type="NCBI Taxonomy" id="2970740"/>
    <lineage>
        <taxon>Bacteria</taxon>
        <taxon>Pseudomonadati</taxon>
        <taxon>Pseudomonadota</taxon>
        <taxon>Gammaproteobacteria</taxon>
        <taxon>Candidatus Tethybacterales</taxon>
        <taxon>Candidatus Persebacteraceae</taxon>
        <taxon>Candidatus Doriopsillibacter</taxon>
    </lineage>
</organism>
<keyword evidence="1" id="KW-0812">Transmembrane</keyword>